<proteinExistence type="predicted"/>
<organism evidence="2 3">
    <name type="scientific">Gymnopus androsaceus JB14</name>
    <dbReference type="NCBI Taxonomy" id="1447944"/>
    <lineage>
        <taxon>Eukaryota</taxon>
        <taxon>Fungi</taxon>
        <taxon>Dikarya</taxon>
        <taxon>Basidiomycota</taxon>
        <taxon>Agaricomycotina</taxon>
        <taxon>Agaricomycetes</taxon>
        <taxon>Agaricomycetidae</taxon>
        <taxon>Agaricales</taxon>
        <taxon>Marasmiineae</taxon>
        <taxon>Omphalotaceae</taxon>
        <taxon>Gymnopus</taxon>
    </lineage>
</organism>
<accession>A0A6A4GPB5</accession>
<evidence type="ECO:0000313" key="2">
    <source>
        <dbReference type="EMBL" id="KAE9387448.1"/>
    </source>
</evidence>
<evidence type="ECO:0000256" key="1">
    <source>
        <dbReference type="SAM" id="MobiDB-lite"/>
    </source>
</evidence>
<reference evidence="2" key="1">
    <citation type="journal article" date="2019" name="Environ. Microbiol.">
        <title>Fungal ecological strategies reflected in gene transcription - a case study of two litter decomposers.</title>
        <authorList>
            <person name="Barbi F."/>
            <person name="Kohler A."/>
            <person name="Barry K."/>
            <person name="Baskaran P."/>
            <person name="Daum C."/>
            <person name="Fauchery L."/>
            <person name="Ihrmark K."/>
            <person name="Kuo A."/>
            <person name="LaButti K."/>
            <person name="Lipzen A."/>
            <person name="Morin E."/>
            <person name="Grigoriev I.V."/>
            <person name="Henrissat B."/>
            <person name="Lindahl B."/>
            <person name="Martin F."/>
        </authorList>
    </citation>
    <scope>NUCLEOTIDE SEQUENCE</scope>
    <source>
        <strain evidence="2">JB14</strain>
    </source>
</reference>
<protein>
    <submittedName>
        <fullName evidence="2">Uncharacterized protein</fullName>
    </submittedName>
</protein>
<feature type="region of interest" description="Disordered" evidence="1">
    <location>
        <begin position="1"/>
        <end position="69"/>
    </location>
</feature>
<dbReference type="Proteomes" id="UP000799118">
    <property type="component" value="Unassembled WGS sequence"/>
</dbReference>
<dbReference type="EMBL" id="ML769800">
    <property type="protein sequence ID" value="KAE9387448.1"/>
    <property type="molecule type" value="Genomic_DNA"/>
</dbReference>
<name>A0A6A4GPB5_9AGAR</name>
<keyword evidence="3" id="KW-1185">Reference proteome</keyword>
<evidence type="ECO:0000313" key="3">
    <source>
        <dbReference type="Proteomes" id="UP000799118"/>
    </source>
</evidence>
<dbReference type="AlphaFoldDB" id="A0A6A4GPB5"/>
<feature type="compositionally biased region" description="Basic and acidic residues" evidence="1">
    <location>
        <begin position="35"/>
        <end position="51"/>
    </location>
</feature>
<gene>
    <name evidence="2" type="ORF">BT96DRAFT_1005113</name>
</gene>
<sequence>MHWTYSYSGKEIVNTEDDEEEKASGLMPRHKGGKRKQDTSRSDPSDSDRNADSSNDNEDDDDDKPAPKKPKLEVCKRCAIRGEACMPALKASSVCTRCKKAKVACSLSGKVKKGGLEASRNTGDLPSELGSINRQLGQVKRQLKEVSRTLHQVLLCLSAADSASLKLNIPIFIA</sequence>